<organism evidence="2 3">
    <name type="scientific">Canna indica</name>
    <name type="common">Indian-shot</name>
    <dbReference type="NCBI Taxonomy" id="4628"/>
    <lineage>
        <taxon>Eukaryota</taxon>
        <taxon>Viridiplantae</taxon>
        <taxon>Streptophyta</taxon>
        <taxon>Embryophyta</taxon>
        <taxon>Tracheophyta</taxon>
        <taxon>Spermatophyta</taxon>
        <taxon>Magnoliopsida</taxon>
        <taxon>Liliopsida</taxon>
        <taxon>Zingiberales</taxon>
        <taxon>Cannaceae</taxon>
        <taxon>Canna</taxon>
    </lineage>
</organism>
<feature type="domain" description="DUF7804" evidence="1">
    <location>
        <begin position="99"/>
        <end position="180"/>
    </location>
</feature>
<dbReference type="PANTHER" id="PTHR35127:SF1">
    <property type="entry name" value="GENOME ASSEMBLY, CHROMOSOME: A10"/>
    <property type="match status" value="1"/>
</dbReference>
<name>A0AAQ3L7F9_9LILI</name>
<gene>
    <name evidence="2" type="ORF">Cni_G27202</name>
</gene>
<dbReference type="InterPro" id="IPR056706">
    <property type="entry name" value="DUF7804"/>
</dbReference>
<dbReference type="Pfam" id="PF25089">
    <property type="entry name" value="DUF7804"/>
    <property type="match status" value="1"/>
</dbReference>
<proteinExistence type="predicted"/>
<accession>A0AAQ3L7F9</accession>
<dbReference type="AlphaFoldDB" id="A0AAQ3L7F9"/>
<keyword evidence="3" id="KW-1185">Reference proteome</keyword>
<evidence type="ECO:0000313" key="2">
    <source>
        <dbReference type="EMBL" id="WOL18407.1"/>
    </source>
</evidence>
<sequence length="258" mass="28823">MAYSFCALDLRAAAAAKDFFPVMENSRCRLMGRVAKCQRRMICPKAALTISQPAMANNATASLVPSPYREFPLHNYRPTVEPAADVYVKKMVEEERAFVTAEKLDQWIRESIGEIVRNISDAPFLMHIFSDSGRGDCSTIRLEKETASPENWPRIRKRWDAGRTPDAVILVEELEEEESEAGAEEMTAAAGVASHRSPRKLGLVVQGRGMDCAACYILNTTRVMSTMGFCTHFSLVRAKCFGEPVDVQLRNAWLVQGR</sequence>
<dbReference type="Proteomes" id="UP001327560">
    <property type="component" value="Chromosome 8"/>
</dbReference>
<evidence type="ECO:0000259" key="1">
    <source>
        <dbReference type="Pfam" id="PF25089"/>
    </source>
</evidence>
<evidence type="ECO:0000313" key="3">
    <source>
        <dbReference type="Proteomes" id="UP001327560"/>
    </source>
</evidence>
<dbReference type="PANTHER" id="PTHR35127">
    <property type="entry name" value="OS03G0736900 PROTEIN"/>
    <property type="match status" value="1"/>
</dbReference>
<reference evidence="2 3" key="1">
    <citation type="submission" date="2023-10" db="EMBL/GenBank/DDBJ databases">
        <title>Chromosome-scale genome assembly provides insights into flower coloration mechanisms of Canna indica.</title>
        <authorList>
            <person name="Li C."/>
        </authorList>
    </citation>
    <scope>NUCLEOTIDE SEQUENCE [LARGE SCALE GENOMIC DNA]</scope>
    <source>
        <tissue evidence="2">Flower</tissue>
    </source>
</reference>
<protein>
    <recommendedName>
        <fullName evidence="1">DUF7804 domain-containing protein</fullName>
    </recommendedName>
</protein>
<dbReference type="EMBL" id="CP136897">
    <property type="protein sequence ID" value="WOL18407.1"/>
    <property type="molecule type" value="Genomic_DNA"/>
</dbReference>